<feature type="compositionally biased region" description="Basic and acidic residues" evidence="2">
    <location>
        <begin position="338"/>
        <end position="350"/>
    </location>
</feature>
<reference evidence="4 5" key="1">
    <citation type="journal article" date="2021" name="Sci. Rep.">
        <title>The genome of the diatom Chaetoceros tenuissimus carries an ancient integrated fragment of an extant virus.</title>
        <authorList>
            <person name="Hongo Y."/>
            <person name="Kimura K."/>
            <person name="Takaki Y."/>
            <person name="Yoshida Y."/>
            <person name="Baba S."/>
            <person name="Kobayashi G."/>
            <person name="Nagasaki K."/>
            <person name="Hano T."/>
            <person name="Tomaru Y."/>
        </authorList>
    </citation>
    <scope>NUCLEOTIDE SEQUENCE [LARGE SCALE GENOMIC DNA]</scope>
    <source>
        <strain evidence="4 5">NIES-3715</strain>
    </source>
</reference>
<proteinExistence type="predicted"/>
<dbReference type="PROSITE" id="PS50088">
    <property type="entry name" value="ANK_REPEAT"/>
    <property type="match status" value="1"/>
</dbReference>
<comment type="caution">
    <text evidence="4">The sequence shown here is derived from an EMBL/GenBank/DDBJ whole genome shotgun (WGS) entry which is preliminary data.</text>
</comment>
<feature type="region of interest" description="Disordered" evidence="2">
    <location>
        <begin position="425"/>
        <end position="457"/>
    </location>
</feature>
<sequence length="612" mass="71743">MQTSPDILQDTANKGAEYYDGMTSFHRQSLQLRRLLHCMNRNLVEQQEEDDQQEEAKPFSIPILREQMSVAQNLLYELEQLSHHLYNTYYVSHEEDYTGLSTHVQPEEEIYLDDEGWNQIQDVMLYLRTNVQVACQNNEYLIKTFSQEERDEDDKIRNLVQRVYFDDLPKKEDDEYMQEFSLDEESEEGANIQPVAMKIDKPMPKKTPEQIQQEQEEILQEEISQMADQLKASSLNIKSTIASQNQDLQEMETIAQDNLDKTKDVTEKVETENRKGWRRAMGKWITFFFILGTWVFCFLTIRVVPKRKNACLFFCDDYDSHDDGGYFEPEYSKHHKHEPREKEPANKRVDPKYSYCEASNDGSKQCTAPSDEYLHEEKMKSMKDMYDEDPEDVAYMLAEERREQRFEKKLQDADKEDDYVATKRVRDGWDQETEERARDDDAEEQYYDDDDDDDDDIQDDYYNYASNTEDTEEIVKQEEMKSQQNDEAINEDAHCDRNDLVRSIHTGDVEEITQFITFCPDLVSSRDVNGWEPLHEAIRTGKHDVVATLISQGRVDVNAQIGRTGQGGSALWMAEQIFPEDGHPVRTLLMEFGAVSIHPTQIREDRAGRDEL</sequence>
<evidence type="ECO:0008006" key="6">
    <source>
        <dbReference type="Google" id="ProtNLM"/>
    </source>
</evidence>
<keyword evidence="5" id="KW-1185">Reference proteome</keyword>
<protein>
    <recommendedName>
        <fullName evidence="6">t-SNARE coiled-coil homology domain-containing protein</fullName>
    </recommendedName>
</protein>
<evidence type="ECO:0000256" key="3">
    <source>
        <dbReference type="SAM" id="Phobius"/>
    </source>
</evidence>
<dbReference type="SUPFAM" id="SSF48403">
    <property type="entry name" value="Ankyrin repeat"/>
    <property type="match status" value="1"/>
</dbReference>
<keyword evidence="1" id="KW-0040">ANK repeat</keyword>
<dbReference type="InterPro" id="IPR002110">
    <property type="entry name" value="Ankyrin_rpt"/>
</dbReference>
<dbReference type="EMBL" id="BLLK01000075">
    <property type="protein sequence ID" value="GFH61848.1"/>
    <property type="molecule type" value="Genomic_DNA"/>
</dbReference>
<feature type="repeat" description="ANK" evidence="1">
    <location>
        <begin position="529"/>
        <end position="553"/>
    </location>
</feature>
<feature type="compositionally biased region" description="Basic and acidic residues" evidence="2">
    <location>
        <begin position="425"/>
        <end position="439"/>
    </location>
</feature>
<evidence type="ECO:0000256" key="1">
    <source>
        <dbReference type="PROSITE-ProRule" id="PRU00023"/>
    </source>
</evidence>
<keyword evidence="3" id="KW-0472">Membrane</keyword>
<accession>A0AAD3HG69</accession>
<keyword evidence="3" id="KW-0812">Transmembrane</keyword>
<feature type="transmembrane region" description="Helical" evidence="3">
    <location>
        <begin position="284"/>
        <end position="304"/>
    </location>
</feature>
<feature type="compositionally biased region" description="Acidic residues" evidence="2">
    <location>
        <begin position="440"/>
        <end position="457"/>
    </location>
</feature>
<dbReference type="Gene3D" id="1.25.40.20">
    <property type="entry name" value="Ankyrin repeat-containing domain"/>
    <property type="match status" value="1"/>
</dbReference>
<dbReference type="AlphaFoldDB" id="A0AAD3HG69"/>
<evidence type="ECO:0000313" key="4">
    <source>
        <dbReference type="EMBL" id="GFH61848.1"/>
    </source>
</evidence>
<keyword evidence="3" id="KW-1133">Transmembrane helix</keyword>
<dbReference type="Pfam" id="PF00023">
    <property type="entry name" value="Ank"/>
    <property type="match status" value="1"/>
</dbReference>
<evidence type="ECO:0000313" key="5">
    <source>
        <dbReference type="Proteomes" id="UP001054902"/>
    </source>
</evidence>
<organism evidence="4 5">
    <name type="scientific">Chaetoceros tenuissimus</name>
    <dbReference type="NCBI Taxonomy" id="426638"/>
    <lineage>
        <taxon>Eukaryota</taxon>
        <taxon>Sar</taxon>
        <taxon>Stramenopiles</taxon>
        <taxon>Ochrophyta</taxon>
        <taxon>Bacillariophyta</taxon>
        <taxon>Coscinodiscophyceae</taxon>
        <taxon>Chaetocerotophycidae</taxon>
        <taxon>Chaetocerotales</taxon>
        <taxon>Chaetocerotaceae</taxon>
        <taxon>Chaetoceros</taxon>
    </lineage>
</organism>
<dbReference type="SMART" id="SM00248">
    <property type="entry name" value="ANK"/>
    <property type="match status" value="1"/>
</dbReference>
<dbReference type="InterPro" id="IPR036770">
    <property type="entry name" value="Ankyrin_rpt-contain_sf"/>
</dbReference>
<name>A0AAD3HG69_9STRA</name>
<dbReference type="PROSITE" id="PS50297">
    <property type="entry name" value="ANK_REP_REGION"/>
    <property type="match status" value="1"/>
</dbReference>
<dbReference type="Proteomes" id="UP001054902">
    <property type="component" value="Unassembled WGS sequence"/>
</dbReference>
<feature type="region of interest" description="Disordered" evidence="2">
    <location>
        <begin position="330"/>
        <end position="350"/>
    </location>
</feature>
<evidence type="ECO:0000256" key="2">
    <source>
        <dbReference type="SAM" id="MobiDB-lite"/>
    </source>
</evidence>
<gene>
    <name evidence="4" type="ORF">CTEN210_18324</name>
</gene>